<keyword evidence="2" id="KW-1185">Reference proteome</keyword>
<dbReference type="RefSeq" id="WP_138189955.1">
    <property type="nucleotide sequence ID" value="NZ_VBWP01000001.1"/>
</dbReference>
<organism evidence="1 2">
    <name type="scientific">Culicoidibacter larvae</name>
    <dbReference type="NCBI Taxonomy" id="2579976"/>
    <lineage>
        <taxon>Bacteria</taxon>
        <taxon>Bacillati</taxon>
        <taxon>Bacillota</taxon>
        <taxon>Culicoidibacteria</taxon>
        <taxon>Culicoidibacterales</taxon>
        <taxon>Culicoidibacteraceae</taxon>
        <taxon>Culicoidibacter</taxon>
    </lineage>
</organism>
<dbReference type="Proteomes" id="UP000306912">
    <property type="component" value="Unassembled WGS sequence"/>
</dbReference>
<protein>
    <submittedName>
        <fullName evidence="1">Uncharacterized protein</fullName>
    </submittedName>
</protein>
<sequence>MSNKKIFVAVLLILSLSILANVYLVMTRGVDPGELSDRATLQEQINELQQQLDDKNATTTTNDAIQVRDGIAAAKDFVYAYYGYSNYDEHQERLKRISNVSPNVQDRINAELALKDVGVSELNIIRASAEPLSETKFRVYIQIHFLMDSPVPVVSEAWVDVTYDGSIWQIADFGLS</sequence>
<evidence type="ECO:0000313" key="1">
    <source>
        <dbReference type="EMBL" id="TLG77347.1"/>
    </source>
</evidence>
<evidence type="ECO:0000313" key="2">
    <source>
        <dbReference type="Proteomes" id="UP000306912"/>
    </source>
</evidence>
<reference evidence="1 2" key="1">
    <citation type="submission" date="2019-05" db="EMBL/GenBank/DDBJ databases">
        <title>Culicoidintestinum kansasii gen. nov., sp. nov. from the gastrointestinal tract of the biting midge, Culicoides sonorensis.</title>
        <authorList>
            <person name="Neupane S."/>
            <person name="Ghosh A."/>
            <person name="Gunther S."/>
            <person name="Martin K."/>
            <person name="Zurek L."/>
        </authorList>
    </citation>
    <scope>NUCLEOTIDE SEQUENCE [LARGE SCALE GENOMIC DNA]</scope>
    <source>
        <strain evidence="1 2">CS-1</strain>
    </source>
</reference>
<proteinExistence type="predicted"/>
<accession>A0A5R8QJB5</accession>
<dbReference type="InParanoid" id="A0A5R8QJB5"/>
<name>A0A5R8QJB5_9FIRM</name>
<dbReference type="EMBL" id="VBWP01000001">
    <property type="protein sequence ID" value="TLG77347.1"/>
    <property type="molecule type" value="Genomic_DNA"/>
</dbReference>
<dbReference type="AlphaFoldDB" id="A0A5R8QJB5"/>
<comment type="caution">
    <text evidence="1">The sequence shown here is derived from an EMBL/GenBank/DDBJ whole genome shotgun (WGS) entry which is preliminary data.</text>
</comment>
<gene>
    <name evidence="1" type="ORF">FEZ08_01640</name>
</gene>